<feature type="domain" description="Calcineurin-like phosphoesterase" evidence="7">
    <location>
        <begin position="47"/>
        <end position="378"/>
    </location>
</feature>
<dbReference type="Proteomes" id="UP000298285">
    <property type="component" value="Unassembled WGS sequence"/>
</dbReference>
<dbReference type="GO" id="GO:0016020">
    <property type="term" value="C:membrane"/>
    <property type="evidence" value="ECO:0007669"/>
    <property type="project" value="GOC"/>
</dbReference>
<evidence type="ECO:0000256" key="6">
    <source>
        <dbReference type="SAM" id="SignalP"/>
    </source>
</evidence>
<dbReference type="RefSeq" id="WP_135105149.1">
    <property type="nucleotide sequence ID" value="NZ_JADGKW010000002.1"/>
</dbReference>
<feature type="signal peptide" evidence="6">
    <location>
        <begin position="1"/>
        <end position="21"/>
    </location>
</feature>
<evidence type="ECO:0000256" key="2">
    <source>
        <dbReference type="ARBA" id="ARBA00022519"/>
    </source>
</evidence>
<dbReference type="GO" id="GO:0046872">
    <property type="term" value="F:metal ion binding"/>
    <property type="evidence" value="ECO:0007669"/>
    <property type="project" value="UniProtKB-KW"/>
</dbReference>
<evidence type="ECO:0000313" key="8">
    <source>
        <dbReference type="EMBL" id="TFU90179.1"/>
    </source>
</evidence>
<protein>
    <recommendedName>
        <fullName evidence="7">Calcineurin-like phosphoesterase domain-containing protein</fullName>
    </recommendedName>
</protein>
<dbReference type="SUPFAM" id="SSF56300">
    <property type="entry name" value="Metallo-dependent phosphatases"/>
    <property type="match status" value="1"/>
</dbReference>
<evidence type="ECO:0000256" key="4">
    <source>
        <dbReference type="ARBA" id="ARBA00023136"/>
    </source>
</evidence>
<dbReference type="OrthoDB" id="932843at2"/>
<name>A0A4Y9IQV0_9BACT</name>
<evidence type="ECO:0000259" key="7">
    <source>
        <dbReference type="Pfam" id="PF00149"/>
    </source>
</evidence>
<dbReference type="GO" id="GO:0008758">
    <property type="term" value="F:UDP-2,3-diacylglucosamine hydrolase activity"/>
    <property type="evidence" value="ECO:0007669"/>
    <property type="project" value="TreeGrafter"/>
</dbReference>
<keyword evidence="2" id="KW-0997">Cell inner membrane</keyword>
<dbReference type="EMBL" id="SPPK01000002">
    <property type="protein sequence ID" value="TFU90179.1"/>
    <property type="molecule type" value="Genomic_DNA"/>
</dbReference>
<evidence type="ECO:0000256" key="1">
    <source>
        <dbReference type="ARBA" id="ARBA00022475"/>
    </source>
</evidence>
<comment type="caution">
    <text evidence="8">The sequence shown here is derived from an EMBL/GenBank/DDBJ whole genome shotgun (WGS) entry which is preliminary data.</text>
</comment>
<keyword evidence="6" id="KW-0732">Signal</keyword>
<organism evidence="8 9">
    <name type="scientific">Dysgonomonas mossii</name>
    <dbReference type="NCBI Taxonomy" id="163665"/>
    <lineage>
        <taxon>Bacteria</taxon>
        <taxon>Pseudomonadati</taxon>
        <taxon>Bacteroidota</taxon>
        <taxon>Bacteroidia</taxon>
        <taxon>Bacteroidales</taxon>
        <taxon>Dysgonomonadaceae</taxon>
        <taxon>Dysgonomonas</taxon>
    </lineage>
</organism>
<feature type="chain" id="PRO_5021272935" description="Calcineurin-like phosphoesterase domain-containing protein" evidence="6">
    <location>
        <begin position="22"/>
        <end position="456"/>
    </location>
</feature>
<dbReference type="Gene3D" id="3.60.21.10">
    <property type="match status" value="1"/>
</dbReference>
<dbReference type="AlphaFoldDB" id="A0A4Y9IQV0"/>
<dbReference type="InterPro" id="IPR043461">
    <property type="entry name" value="LpxH-like"/>
</dbReference>
<sequence length="456" mass="51614">MKKIYYLLLLIAVTFPFSLVSCNNTDEEITSNPFDSISNGNINGRNKIVVISDLHLGNDLSYSENVKHLKRLEEFLTEVRSSTTIKELVLNGDILDEWYIPTRVNPYGGGSQADFIRKSVAANKNVFDILNGIIKDGKIKLTYIPGNHDMGFTAENIDIAMPGVNQARDAGAKYGIGTYHPEGYPQIAIEHSHRYDFFNAITPNANESEAPGATLPPGYFFARIAANSFTDPTTPEAATKVPEVVQNNPGNAEQESKFIYYNLWKEVMEGLIYVKDNFSDPIIETNVGNYTKTYSINDILPYNSTTDGSIQMKLYNNLFTQTNWNRRLKYNNAIVMTDINEAIVGSLRTEFIDKQADVQYFRNALSNVRIVIFGHTHIPMIKSYTNLDKQPCIYANSGTWEDQKTRDKNEVIDQDAKKMNFIVIAPVKSDKTKIEVGLYQYRYGKHVLNEKKEIDL</sequence>
<evidence type="ECO:0000256" key="5">
    <source>
        <dbReference type="ARBA" id="ARBA00023211"/>
    </source>
</evidence>
<dbReference type="GO" id="GO:0009245">
    <property type="term" value="P:lipid A biosynthetic process"/>
    <property type="evidence" value="ECO:0007669"/>
    <property type="project" value="TreeGrafter"/>
</dbReference>
<dbReference type="Pfam" id="PF00149">
    <property type="entry name" value="Metallophos"/>
    <property type="match status" value="1"/>
</dbReference>
<keyword evidence="1" id="KW-1003">Cell membrane</keyword>
<evidence type="ECO:0000256" key="3">
    <source>
        <dbReference type="ARBA" id="ARBA00022723"/>
    </source>
</evidence>
<reference evidence="8 9" key="1">
    <citation type="submission" date="2019-03" db="EMBL/GenBank/DDBJ databases">
        <title>Diversity of the mouse oral microbiome.</title>
        <authorList>
            <person name="Joseph S."/>
            <person name="Aduse-Opoku J."/>
            <person name="Curtis M."/>
            <person name="Wade W."/>
            <person name="Hashim A."/>
        </authorList>
    </citation>
    <scope>NUCLEOTIDE SEQUENCE [LARGE SCALE GENOMIC DNA]</scope>
    <source>
        <strain evidence="8 9">P11</strain>
    </source>
</reference>
<dbReference type="PROSITE" id="PS51257">
    <property type="entry name" value="PROKAR_LIPOPROTEIN"/>
    <property type="match status" value="1"/>
</dbReference>
<dbReference type="InterPro" id="IPR004843">
    <property type="entry name" value="Calcineurin-like_PHP"/>
</dbReference>
<accession>A0A4Y9IQV0</accession>
<keyword evidence="5" id="KW-0464">Manganese</keyword>
<dbReference type="InterPro" id="IPR029052">
    <property type="entry name" value="Metallo-depent_PP-like"/>
</dbReference>
<gene>
    <name evidence="8" type="ORF">E4T88_09230</name>
</gene>
<keyword evidence="4" id="KW-0472">Membrane</keyword>
<evidence type="ECO:0000313" key="9">
    <source>
        <dbReference type="Proteomes" id="UP000298285"/>
    </source>
</evidence>
<keyword evidence="3" id="KW-0479">Metal-binding</keyword>
<proteinExistence type="predicted"/>
<dbReference type="PANTHER" id="PTHR34990">
    <property type="entry name" value="UDP-2,3-DIACYLGLUCOSAMINE HYDROLASE-RELATED"/>
    <property type="match status" value="1"/>
</dbReference>